<proteinExistence type="predicted"/>
<protein>
    <submittedName>
        <fullName evidence="2">Uncharacterized protein</fullName>
    </submittedName>
</protein>
<dbReference type="Proteomes" id="UP001153269">
    <property type="component" value="Unassembled WGS sequence"/>
</dbReference>
<dbReference type="EMBL" id="CADEAL010000913">
    <property type="protein sequence ID" value="CAB1426752.1"/>
    <property type="molecule type" value="Genomic_DNA"/>
</dbReference>
<feature type="region of interest" description="Disordered" evidence="1">
    <location>
        <begin position="78"/>
        <end position="133"/>
    </location>
</feature>
<sequence>MVSSSALTASNTKDSCSLLAFTITPIATHSPRLPDWGQPGTCLPVKSETSEDMRQVEDWAKLPVNRQEEQATFTIAGHRVPTMEPRDEPEASAFSRDLNRISVTSSAEEVAEKSFEGDKSAGDSTDRGETETELLSSFKSALWQNFGFPTVREEGSKTADSTIARIVMEPCIGGDTTNTP</sequence>
<evidence type="ECO:0000256" key="1">
    <source>
        <dbReference type="SAM" id="MobiDB-lite"/>
    </source>
</evidence>
<gene>
    <name evidence="2" type="ORF">PLEPLA_LOCUS14690</name>
</gene>
<accession>A0A9N7YHC3</accession>
<keyword evidence="3" id="KW-1185">Reference proteome</keyword>
<evidence type="ECO:0000313" key="2">
    <source>
        <dbReference type="EMBL" id="CAB1426752.1"/>
    </source>
</evidence>
<feature type="compositionally biased region" description="Basic and acidic residues" evidence="1">
    <location>
        <begin position="110"/>
        <end position="130"/>
    </location>
</feature>
<dbReference type="AlphaFoldDB" id="A0A9N7YHC3"/>
<evidence type="ECO:0000313" key="3">
    <source>
        <dbReference type="Proteomes" id="UP001153269"/>
    </source>
</evidence>
<comment type="caution">
    <text evidence="2">The sequence shown here is derived from an EMBL/GenBank/DDBJ whole genome shotgun (WGS) entry which is preliminary data.</text>
</comment>
<name>A0A9N7YHC3_PLEPL</name>
<reference evidence="2" key="1">
    <citation type="submission" date="2020-03" db="EMBL/GenBank/DDBJ databases">
        <authorList>
            <person name="Weist P."/>
        </authorList>
    </citation>
    <scope>NUCLEOTIDE SEQUENCE</scope>
</reference>
<organism evidence="2 3">
    <name type="scientific">Pleuronectes platessa</name>
    <name type="common">European plaice</name>
    <dbReference type="NCBI Taxonomy" id="8262"/>
    <lineage>
        <taxon>Eukaryota</taxon>
        <taxon>Metazoa</taxon>
        <taxon>Chordata</taxon>
        <taxon>Craniata</taxon>
        <taxon>Vertebrata</taxon>
        <taxon>Euteleostomi</taxon>
        <taxon>Actinopterygii</taxon>
        <taxon>Neopterygii</taxon>
        <taxon>Teleostei</taxon>
        <taxon>Neoteleostei</taxon>
        <taxon>Acanthomorphata</taxon>
        <taxon>Carangaria</taxon>
        <taxon>Pleuronectiformes</taxon>
        <taxon>Pleuronectoidei</taxon>
        <taxon>Pleuronectidae</taxon>
        <taxon>Pleuronectes</taxon>
    </lineage>
</organism>